<dbReference type="PANTHER" id="PTHR33989">
    <property type="match status" value="1"/>
</dbReference>
<proteinExistence type="predicted"/>
<keyword evidence="8 9" id="KW-0472">Membrane</keyword>
<keyword evidence="3" id="KW-1003">Cell membrane</keyword>
<dbReference type="Proteomes" id="UP000005384">
    <property type="component" value="Unassembled WGS sequence"/>
</dbReference>
<evidence type="ECO:0000259" key="10">
    <source>
        <dbReference type="PROSITE" id="PS51105"/>
    </source>
</evidence>
<keyword evidence="5" id="KW-0598">Phosphotransferase system</keyword>
<evidence type="ECO:0000256" key="3">
    <source>
        <dbReference type="ARBA" id="ARBA00022475"/>
    </source>
</evidence>
<feature type="transmembrane region" description="Helical" evidence="9">
    <location>
        <begin position="371"/>
        <end position="399"/>
    </location>
</feature>
<evidence type="ECO:0000313" key="11">
    <source>
        <dbReference type="EMBL" id="EHI57653.1"/>
    </source>
</evidence>
<keyword evidence="4" id="KW-0762">Sugar transport</keyword>
<dbReference type="AlphaFoldDB" id="G5IMN4"/>
<evidence type="ECO:0000256" key="5">
    <source>
        <dbReference type="ARBA" id="ARBA00022683"/>
    </source>
</evidence>
<dbReference type="PROSITE" id="PS51105">
    <property type="entry name" value="PTS_EIIC_TYPE_3"/>
    <property type="match status" value="1"/>
</dbReference>
<evidence type="ECO:0000256" key="6">
    <source>
        <dbReference type="ARBA" id="ARBA00022692"/>
    </source>
</evidence>
<dbReference type="InterPro" id="IPR003352">
    <property type="entry name" value="PTS_EIIC"/>
</dbReference>
<dbReference type="RefSeq" id="WP_006782750.1">
    <property type="nucleotide sequence ID" value="NZ_CP040506.1"/>
</dbReference>
<dbReference type="InterPro" id="IPR004501">
    <property type="entry name" value="PTS_EIIC_3"/>
</dbReference>
<dbReference type="OrthoDB" id="1641940at2"/>
<dbReference type="GO" id="GO:0008982">
    <property type="term" value="F:protein-N(PI)-phosphohistidine-sugar phosphotransferase activity"/>
    <property type="evidence" value="ECO:0007669"/>
    <property type="project" value="InterPro"/>
</dbReference>
<gene>
    <name evidence="11" type="ORF">HMPREF9473_04762</name>
</gene>
<feature type="transmembrane region" description="Helical" evidence="9">
    <location>
        <begin position="68"/>
        <end position="91"/>
    </location>
</feature>
<feature type="transmembrane region" description="Helical" evidence="9">
    <location>
        <begin position="177"/>
        <end position="197"/>
    </location>
</feature>
<evidence type="ECO:0000256" key="1">
    <source>
        <dbReference type="ARBA" id="ARBA00004651"/>
    </source>
</evidence>
<dbReference type="GO" id="GO:1901264">
    <property type="term" value="P:carbohydrate derivative transport"/>
    <property type="evidence" value="ECO:0007669"/>
    <property type="project" value="TreeGrafter"/>
</dbReference>
<dbReference type="EMBL" id="ADLN01000120">
    <property type="protein sequence ID" value="EHI57653.1"/>
    <property type="molecule type" value="Genomic_DNA"/>
</dbReference>
<keyword evidence="12" id="KW-1185">Reference proteome</keyword>
<feature type="transmembrane region" description="Helical" evidence="9">
    <location>
        <begin position="21"/>
        <end position="48"/>
    </location>
</feature>
<dbReference type="PANTHER" id="PTHR33989:SF8">
    <property type="entry name" value="PERMEASE IIC COMPONENT"/>
    <property type="match status" value="1"/>
</dbReference>
<sequence>MWKNFEEKLIEWAGKISRATVLNVIQHSFMLIFPFMMIGSIFALIAGFPSAAWTGLLASTGLDTILNIPVQYTTEFISIYLVFAVAYYYCVEKGNKKNAIVTGLIALFAFVILVPYQTVGESWDAVTSIPFTYTGAKGMFIALFVGFGVGALCTYANKKKWTIKMPDSVPPFVSNSFSSLIPAFLVAFVFIIIRYVFTFTPWGDVFTAFYTLLQKPLSIVTSGPWGVAVIETISMTLWWLGIHGGAVTYQMKNILFAEARLGNLAQYAAGQQMTSIVTGLFLTPGVLPLIFMCFVVGRSHRTKSVTRVAAVPAIFGISEPINFGLPTVLNPIMAIPTIIAYPVSVFFTYFLNVVGWLPYCNGTQIRNCPYFILAFIQFGGFVGLFWWIVLFIICCLIYLPFVRALDKQYVKEESRATVLQNAQESIVDASNTEDTITITCAKPEKVIELFAGKEVAGIAFEVVSQKERSVTVKFDNTKNSKKETMGALKKFMKSDTYFSGLMVQIK</sequence>
<evidence type="ECO:0000313" key="12">
    <source>
        <dbReference type="Proteomes" id="UP000005384"/>
    </source>
</evidence>
<feature type="transmembrane region" description="Helical" evidence="9">
    <location>
        <begin position="276"/>
        <end position="297"/>
    </location>
</feature>
<keyword evidence="7 9" id="KW-1133">Transmembrane helix</keyword>
<evidence type="ECO:0000256" key="7">
    <source>
        <dbReference type="ARBA" id="ARBA00022989"/>
    </source>
</evidence>
<accession>G5IMN4</accession>
<feature type="transmembrane region" description="Helical" evidence="9">
    <location>
        <begin position="138"/>
        <end position="156"/>
    </location>
</feature>
<dbReference type="GO" id="GO:0005886">
    <property type="term" value="C:plasma membrane"/>
    <property type="evidence" value="ECO:0007669"/>
    <property type="project" value="UniProtKB-SubCell"/>
</dbReference>
<evidence type="ECO:0000256" key="8">
    <source>
        <dbReference type="ARBA" id="ARBA00023136"/>
    </source>
</evidence>
<feature type="transmembrane region" description="Helical" evidence="9">
    <location>
        <begin position="98"/>
        <end position="118"/>
    </location>
</feature>
<dbReference type="Pfam" id="PF02378">
    <property type="entry name" value="PTS_EIIC"/>
    <property type="match status" value="1"/>
</dbReference>
<feature type="domain" description="PTS EIIC type-3" evidence="10">
    <location>
        <begin position="5"/>
        <end position="401"/>
    </location>
</feature>
<evidence type="ECO:0000256" key="9">
    <source>
        <dbReference type="SAM" id="Phobius"/>
    </source>
</evidence>
<organism evidence="11 12">
    <name type="scientific">Hungatella hathewayi WAL-18680</name>
    <dbReference type="NCBI Taxonomy" id="742737"/>
    <lineage>
        <taxon>Bacteria</taxon>
        <taxon>Bacillati</taxon>
        <taxon>Bacillota</taxon>
        <taxon>Clostridia</taxon>
        <taxon>Lachnospirales</taxon>
        <taxon>Lachnospiraceae</taxon>
        <taxon>Hungatella</taxon>
    </lineage>
</organism>
<dbReference type="NCBIfam" id="TIGR00410">
    <property type="entry name" value="lacE"/>
    <property type="match status" value="1"/>
</dbReference>
<dbReference type="HOGENOM" id="CLU_029688_1_0_9"/>
<keyword evidence="2" id="KW-0813">Transport</keyword>
<comment type="caution">
    <text evidence="11">The sequence shown here is derived from an EMBL/GenBank/DDBJ whole genome shotgun (WGS) entry which is preliminary data.</text>
</comment>
<keyword evidence="6 9" id="KW-0812">Transmembrane</keyword>
<dbReference type="GO" id="GO:0009401">
    <property type="term" value="P:phosphoenolpyruvate-dependent sugar phosphotransferase system"/>
    <property type="evidence" value="ECO:0007669"/>
    <property type="project" value="UniProtKB-KW"/>
</dbReference>
<feature type="transmembrane region" description="Helical" evidence="9">
    <location>
        <begin position="338"/>
        <end position="359"/>
    </location>
</feature>
<reference evidence="11 12" key="1">
    <citation type="submission" date="2011-08" db="EMBL/GenBank/DDBJ databases">
        <title>The Genome Sequence of Clostridium hathewayi WAL-18680.</title>
        <authorList>
            <consortium name="The Broad Institute Genome Sequencing Platform"/>
            <person name="Earl A."/>
            <person name="Ward D."/>
            <person name="Feldgarden M."/>
            <person name="Gevers D."/>
            <person name="Finegold S.M."/>
            <person name="Summanen P.H."/>
            <person name="Molitoris D.R."/>
            <person name="Song M."/>
            <person name="Daigneault M."/>
            <person name="Allen-Vercoe E."/>
            <person name="Young S.K."/>
            <person name="Zeng Q."/>
            <person name="Gargeya S."/>
            <person name="Fitzgerald M."/>
            <person name="Haas B."/>
            <person name="Abouelleil A."/>
            <person name="Alvarado L."/>
            <person name="Arachchi H.M."/>
            <person name="Berlin A."/>
            <person name="Brown A."/>
            <person name="Chapman S.B."/>
            <person name="Chen Z."/>
            <person name="Dunbar C."/>
            <person name="Freedman E."/>
            <person name="Gearin G."/>
            <person name="Gellesch M."/>
            <person name="Goldberg J."/>
            <person name="Griggs A."/>
            <person name="Gujja S."/>
            <person name="Heiman D."/>
            <person name="Howarth C."/>
            <person name="Larson L."/>
            <person name="Lui A."/>
            <person name="MacDonald P.J.P."/>
            <person name="Montmayeur A."/>
            <person name="Murphy C."/>
            <person name="Neiman D."/>
            <person name="Pearson M."/>
            <person name="Priest M."/>
            <person name="Roberts A."/>
            <person name="Saif S."/>
            <person name="Shea T."/>
            <person name="Shenoy N."/>
            <person name="Sisk P."/>
            <person name="Stolte C."/>
            <person name="Sykes S."/>
            <person name="Wortman J."/>
            <person name="Nusbaum C."/>
            <person name="Birren B."/>
        </authorList>
    </citation>
    <scope>NUCLEOTIDE SEQUENCE [LARGE SCALE GENOMIC DNA]</scope>
    <source>
        <strain evidence="11 12">WAL-18680</strain>
    </source>
</reference>
<evidence type="ECO:0000256" key="2">
    <source>
        <dbReference type="ARBA" id="ARBA00022448"/>
    </source>
</evidence>
<dbReference type="PATRIC" id="fig|742737.3.peg.4749"/>
<dbReference type="InterPro" id="IPR051088">
    <property type="entry name" value="PTS_Sugar-EIIC/EIIB"/>
</dbReference>
<evidence type="ECO:0000256" key="4">
    <source>
        <dbReference type="ARBA" id="ARBA00022597"/>
    </source>
</evidence>
<comment type="subcellular location">
    <subcellularLocation>
        <location evidence="1">Cell membrane</location>
        <topology evidence="1">Multi-pass membrane protein</topology>
    </subcellularLocation>
</comment>
<protein>
    <recommendedName>
        <fullName evidence="10">PTS EIIC type-3 domain-containing protein</fullName>
    </recommendedName>
</protein>
<name>G5IMN4_9FIRM</name>